<gene>
    <name evidence="2" type="ORF">R0H03_00745</name>
</gene>
<reference evidence="2" key="2">
    <citation type="submission" date="2023-10" db="EMBL/GenBank/DDBJ databases">
        <authorList>
            <person name="Khurajog B."/>
        </authorList>
    </citation>
    <scope>NUCLEOTIDE SEQUENCE</scope>
    <source>
        <strain evidence="2">BF14</strain>
    </source>
</reference>
<keyword evidence="1" id="KW-1133">Transmembrane helix</keyword>
<dbReference type="EMBL" id="JAWJAX010000001">
    <property type="protein sequence ID" value="MDV2910398.1"/>
    <property type="molecule type" value="Genomic_DNA"/>
</dbReference>
<evidence type="ECO:0000313" key="2">
    <source>
        <dbReference type="EMBL" id="MDV2910398.1"/>
    </source>
</evidence>
<feature type="transmembrane region" description="Helical" evidence="1">
    <location>
        <begin position="364"/>
        <end position="382"/>
    </location>
</feature>
<protein>
    <submittedName>
        <fullName evidence="2">ABC transporter permease</fullName>
    </submittedName>
</protein>
<feature type="transmembrane region" description="Helical" evidence="1">
    <location>
        <begin position="432"/>
        <end position="452"/>
    </location>
</feature>
<feature type="transmembrane region" description="Helical" evidence="1">
    <location>
        <begin position="262"/>
        <end position="281"/>
    </location>
</feature>
<dbReference type="RefSeq" id="WP_317051819.1">
    <property type="nucleotide sequence ID" value="NZ_CP140878.1"/>
</dbReference>
<accession>A0AAW8YKT8</accession>
<feature type="transmembrane region" description="Helical" evidence="1">
    <location>
        <begin position="164"/>
        <end position="184"/>
    </location>
</feature>
<feature type="transmembrane region" description="Helical" evidence="1">
    <location>
        <begin position="31"/>
        <end position="51"/>
    </location>
</feature>
<feature type="transmembrane region" description="Helical" evidence="1">
    <location>
        <begin position="216"/>
        <end position="233"/>
    </location>
</feature>
<feature type="transmembrane region" description="Helical" evidence="1">
    <location>
        <begin position="6"/>
        <end position="24"/>
    </location>
</feature>
<organism evidence="2 3">
    <name type="scientific">Pediococcus acidilactici</name>
    <dbReference type="NCBI Taxonomy" id="1254"/>
    <lineage>
        <taxon>Bacteria</taxon>
        <taxon>Bacillati</taxon>
        <taxon>Bacillota</taxon>
        <taxon>Bacilli</taxon>
        <taxon>Lactobacillales</taxon>
        <taxon>Lactobacillaceae</taxon>
        <taxon>Pediococcus</taxon>
        <taxon>Pediococcus acidilactici group</taxon>
    </lineage>
</organism>
<feature type="transmembrane region" description="Helical" evidence="1">
    <location>
        <begin position="473"/>
        <end position="491"/>
    </location>
</feature>
<feature type="transmembrane region" description="Helical" evidence="1">
    <location>
        <begin position="240"/>
        <end position="256"/>
    </location>
</feature>
<proteinExistence type="predicted"/>
<feature type="transmembrane region" description="Helical" evidence="1">
    <location>
        <begin position="87"/>
        <end position="105"/>
    </location>
</feature>
<dbReference type="Proteomes" id="UP001280415">
    <property type="component" value="Unassembled WGS sequence"/>
</dbReference>
<feature type="transmembrane region" description="Helical" evidence="1">
    <location>
        <begin position="391"/>
        <end position="412"/>
    </location>
</feature>
<evidence type="ECO:0000313" key="3">
    <source>
        <dbReference type="Proteomes" id="UP001280415"/>
    </source>
</evidence>
<comment type="caution">
    <text evidence="2">The sequence shown here is derived from an EMBL/GenBank/DDBJ whole genome shotgun (WGS) entry which is preliminary data.</text>
</comment>
<evidence type="ECO:0000256" key="1">
    <source>
        <dbReference type="SAM" id="Phobius"/>
    </source>
</evidence>
<feature type="transmembrane region" description="Helical" evidence="1">
    <location>
        <begin position="293"/>
        <end position="309"/>
    </location>
</feature>
<sequence length="618" mass="70413">MSFFGLIVFAMAQLGYTGLIRMTGVNKYMSWITAMVVQTLALYFLAMLNLLEFGLKAVVIVGCIGLVVRVGLISFNRGKLPFEGIHYFDFWMLFLGIMMGHTLYLSPLIHYDNYSHWAVMVKFLLFQGHLPAGGETLISFTSYPPAAALWITEFVSWVGFSEGAMLVGQFLLIWAGLYALFAALRDRSRTMTAFFLCFIIAISNVFNIAIRMNNLLVDFVLPVLAAAAFAGIYSYRRHPWLQCVTAGIFSAELLLIKNSGTMYVVMIGCYLMYSLTTNYGVGKRWLRIRFASWRTALTMGLSYLPFFWWNQHVHNTFHAVTKHQISAQAYQSQLNHESSAVMGRIGHQFIHQILTLNSLSMRGVLLINIGLIVAWVVIGLILHKRTPLLKVLLAIDLSFVVYYVSVLAMYLVSMPYKEAIHLDGLERYLSSMVVLNLFLAALAIAIAMDRAMFVQEIQKRGVRSFSSLITKNIYQFTTLALMIFSTILMISEIDGVEYNNAHSQEALPVQLPQIAKQTTKYNHQKVLLVDPHQDDVASYYAGYVGKYYFFSDNLVAREDFMMSPTDFKKLVQSYQYIALPEWHRTFTVMLQKTYHQDYRTGLFRVTPEGLVKVRQVKP</sequence>
<dbReference type="AlphaFoldDB" id="A0AAW8YKT8"/>
<feature type="transmembrane region" description="Helical" evidence="1">
    <location>
        <begin position="191"/>
        <end position="210"/>
    </location>
</feature>
<feature type="transmembrane region" description="Helical" evidence="1">
    <location>
        <begin position="57"/>
        <end position="75"/>
    </location>
</feature>
<reference evidence="2" key="1">
    <citation type="journal article" date="2023" name="PeerJ">
        <title>Selection and evaluation of lactic acid bacteria from chicken feces in Thailand as potential probiotics.</title>
        <authorList>
            <person name="Khurajog B."/>
            <person name="Disastra Y."/>
            <person name="Lawwyne L.D."/>
            <person name="Sirichokchatchawan W."/>
            <person name="Niyomtham W."/>
            <person name="Yindee J."/>
            <person name="Hampson D.J."/>
            <person name="Prapasarakul N."/>
        </authorList>
    </citation>
    <scope>NUCLEOTIDE SEQUENCE</scope>
    <source>
        <strain evidence="2">BF14</strain>
    </source>
</reference>
<name>A0AAW8YKT8_PEDAC</name>
<keyword evidence="1" id="KW-0812">Transmembrane</keyword>
<keyword evidence="1" id="KW-0472">Membrane</keyword>